<evidence type="ECO:0000256" key="1">
    <source>
        <dbReference type="SAM" id="MobiDB-lite"/>
    </source>
</evidence>
<dbReference type="AlphaFoldDB" id="A0A2Z6R5V3"/>
<dbReference type="Proteomes" id="UP000247702">
    <property type="component" value="Unassembled WGS sequence"/>
</dbReference>
<evidence type="ECO:0000313" key="4">
    <source>
        <dbReference type="Proteomes" id="UP000247702"/>
    </source>
</evidence>
<name>A0A2Z6R5V3_9GLOM</name>
<organism evidence="2 4">
    <name type="scientific">Rhizophagus clarus</name>
    <dbReference type="NCBI Taxonomy" id="94130"/>
    <lineage>
        <taxon>Eukaryota</taxon>
        <taxon>Fungi</taxon>
        <taxon>Fungi incertae sedis</taxon>
        <taxon>Mucoromycota</taxon>
        <taxon>Glomeromycotina</taxon>
        <taxon>Glomeromycetes</taxon>
        <taxon>Glomerales</taxon>
        <taxon>Glomeraceae</taxon>
        <taxon>Rhizophagus</taxon>
    </lineage>
</organism>
<proteinExistence type="predicted"/>
<sequence>MDQSRNPNFTETDNEISNISDNDLNISVDSSDTCTTRNSSSYASRVIRRRRNQRRLRHGITINTYILNRIRSLPIQITNDPFSNQIFNGSTFH</sequence>
<reference evidence="2 4" key="1">
    <citation type="submission" date="2017-11" db="EMBL/GenBank/DDBJ databases">
        <title>The genome of Rhizophagus clarus HR1 reveals common genetic basis of auxotrophy among arbuscular mycorrhizal fungi.</title>
        <authorList>
            <person name="Kobayashi Y."/>
        </authorList>
    </citation>
    <scope>NUCLEOTIDE SEQUENCE [LARGE SCALE GENOMIC DNA]</scope>
    <source>
        <strain evidence="2 4">HR1</strain>
    </source>
</reference>
<evidence type="ECO:0000313" key="2">
    <source>
        <dbReference type="EMBL" id="GBB97603.1"/>
    </source>
</evidence>
<evidence type="ECO:0000313" key="3">
    <source>
        <dbReference type="EMBL" id="GES85620.1"/>
    </source>
</evidence>
<reference evidence="3" key="2">
    <citation type="submission" date="2019-10" db="EMBL/GenBank/DDBJ databases">
        <title>Conservation and host-specific expression of non-tandemly repeated heterogenous ribosome RNA gene in arbuscular mycorrhizal fungi.</title>
        <authorList>
            <person name="Maeda T."/>
            <person name="Kobayashi Y."/>
            <person name="Nakagawa T."/>
            <person name="Ezawa T."/>
            <person name="Yamaguchi K."/>
            <person name="Bino T."/>
            <person name="Nishimoto Y."/>
            <person name="Shigenobu S."/>
            <person name="Kawaguchi M."/>
        </authorList>
    </citation>
    <scope>NUCLEOTIDE SEQUENCE</scope>
    <source>
        <strain evidence="3">HR1</strain>
    </source>
</reference>
<dbReference type="Proteomes" id="UP000615446">
    <property type="component" value="Unassembled WGS sequence"/>
</dbReference>
<dbReference type="EMBL" id="BLAL01000156">
    <property type="protein sequence ID" value="GES85620.1"/>
    <property type="molecule type" value="Genomic_DNA"/>
</dbReference>
<gene>
    <name evidence="3" type="ORF">RCL2_001272400</name>
    <name evidence="2" type="ORF">RclHR1_03010006</name>
</gene>
<feature type="region of interest" description="Disordered" evidence="1">
    <location>
        <begin position="1"/>
        <end position="22"/>
    </location>
</feature>
<protein>
    <submittedName>
        <fullName evidence="2">Uncharacterized protein</fullName>
    </submittedName>
</protein>
<keyword evidence="4" id="KW-1185">Reference proteome</keyword>
<dbReference type="EMBL" id="BEXD01002236">
    <property type="protein sequence ID" value="GBB97603.1"/>
    <property type="molecule type" value="Genomic_DNA"/>
</dbReference>
<comment type="caution">
    <text evidence="2">The sequence shown here is derived from an EMBL/GenBank/DDBJ whole genome shotgun (WGS) entry which is preliminary data.</text>
</comment>
<accession>A0A2Z6R5V3</accession>